<organism evidence="16 17">
    <name type="scientific">Vagococcus allomyrinae</name>
    <dbReference type="NCBI Taxonomy" id="2794353"/>
    <lineage>
        <taxon>Bacteria</taxon>
        <taxon>Bacillati</taxon>
        <taxon>Bacillota</taxon>
        <taxon>Bacilli</taxon>
        <taxon>Lactobacillales</taxon>
        <taxon>Enterococcaceae</taxon>
        <taxon>Vagococcus</taxon>
    </lineage>
</organism>
<evidence type="ECO:0000256" key="14">
    <source>
        <dbReference type="PIRSR" id="PIRSR001365-1"/>
    </source>
</evidence>
<dbReference type="NCBIfam" id="TIGR00674">
    <property type="entry name" value="dapA"/>
    <property type="match status" value="1"/>
</dbReference>
<dbReference type="InterPro" id="IPR020625">
    <property type="entry name" value="Schiff_base-form_aldolases_AS"/>
</dbReference>
<keyword evidence="5 12" id="KW-0963">Cytoplasm</keyword>
<dbReference type="SUPFAM" id="SSF51569">
    <property type="entry name" value="Aldolase"/>
    <property type="match status" value="1"/>
</dbReference>
<comment type="caution">
    <text evidence="12">Was originally thought to be a dihydrodipicolinate synthase (DHDPS), catalyzing the condensation of (S)-aspartate-beta-semialdehyde [(S)-ASA] and pyruvate to dihydrodipicolinate (DHDP). However, it was shown in E.coli that the product of the enzymatic reaction is not dihydrodipicolinate but in fact (4S)-4-hydroxy-2,3,4,5-tetrahydro-(2S)-dipicolinic acid (HTPA), and that the consecutive dehydration reaction leading to DHDP is not spontaneous but catalyzed by DapB.</text>
</comment>
<dbReference type="GO" id="GO:0005737">
    <property type="term" value="C:cytoplasm"/>
    <property type="evidence" value="ECO:0007669"/>
    <property type="project" value="UniProtKB-SubCell"/>
</dbReference>
<dbReference type="HAMAP" id="MF_00418">
    <property type="entry name" value="DapA"/>
    <property type="match status" value="1"/>
</dbReference>
<gene>
    <name evidence="12 16" type="primary">dapA</name>
    <name evidence="16" type="ORF">I6N95_02025</name>
</gene>
<dbReference type="PRINTS" id="PR00146">
    <property type="entry name" value="DHPICSNTHASE"/>
</dbReference>
<accession>A0A940SUX4</accession>
<comment type="caution">
    <text evidence="12">Lacks conserved residue(s) required for the propagation of feature annotation.</text>
</comment>
<comment type="pathway">
    <text evidence="2 12">Amino-acid biosynthesis; L-lysine biosynthesis via DAP pathway; (S)-tetrahydrodipicolinate from L-aspartate: step 3/4.</text>
</comment>
<dbReference type="GO" id="GO:0008840">
    <property type="term" value="F:4-hydroxy-tetrahydrodipicolinate synthase activity"/>
    <property type="evidence" value="ECO:0007669"/>
    <property type="project" value="UniProtKB-UniRule"/>
</dbReference>
<comment type="subcellular location">
    <subcellularLocation>
        <location evidence="12">Cytoplasm</location>
    </subcellularLocation>
</comment>
<feature type="active site" description="Proton donor/acceptor" evidence="12 14">
    <location>
        <position position="134"/>
    </location>
</feature>
<evidence type="ECO:0000256" key="8">
    <source>
        <dbReference type="ARBA" id="ARBA00023154"/>
    </source>
</evidence>
<evidence type="ECO:0000256" key="12">
    <source>
        <dbReference type="HAMAP-Rule" id="MF_00418"/>
    </source>
</evidence>
<evidence type="ECO:0000256" key="10">
    <source>
        <dbReference type="ARBA" id="ARBA00023270"/>
    </source>
</evidence>
<dbReference type="PANTHER" id="PTHR12128:SF66">
    <property type="entry name" value="4-HYDROXY-2-OXOGLUTARATE ALDOLASE, MITOCHONDRIAL"/>
    <property type="match status" value="1"/>
</dbReference>
<keyword evidence="9 12" id="KW-0456">Lyase</keyword>
<evidence type="ECO:0000256" key="1">
    <source>
        <dbReference type="ARBA" id="ARBA00003294"/>
    </source>
</evidence>
<comment type="catalytic activity">
    <reaction evidence="11 12">
        <text>L-aspartate 4-semialdehyde + pyruvate = (2S,4S)-4-hydroxy-2,3,4,5-tetrahydrodipicolinate + H2O + H(+)</text>
        <dbReference type="Rhea" id="RHEA:34171"/>
        <dbReference type="ChEBI" id="CHEBI:15361"/>
        <dbReference type="ChEBI" id="CHEBI:15377"/>
        <dbReference type="ChEBI" id="CHEBI:15378"/>
        <dbReference type="ChEBI" id="CHEBI:67139"/>
        <dbReference type="ChEBI" id="CHEBI:537519"/>
        <dbReference type="EC" id="4.3.3.7"/>
    </reaction>
</comment>
<dbReference type="GO" id="GO:0019877">
    <property type="term" value="P:diaminopimelate biosynthetic process"/>
    <property type="evidence" value="ECO:0007669"/>
    <property type="project" value="UniProtKB-UniRule"/>
</dbReference>
<sequence>MALKGIITAMVTPFKADQTINEEGTIALVNRLINKGVAGLFILGTNGEFHVMNQLDKQLFAKIVIEATAGRVPVYVGTGGNSTEEVVSLSKEMATLGADALSVISPYFVGLTEAELVNHYTKIADEVSIPIILYNIPKNTGMNISPEVVSILSSHPNIIGIKDSSGSLDNMSDYIAAAKGQQFDVLSGSDSLILKALEIGATGAVAATSNVLTTNDVAIYNHWLAGELVEAQEMQESIEEFRRVLKFGTLPSVLKEAISIQGIEVGLPRLPVLPITEEQRKEVIHVMANYEKGGI</sequence>
<evidence type="ECO:0000256" key="15">
    <source>
        <dbReference type="PIRSR" id="PIRSR001365-2"/>
    </source>
</evidence>
<keyword evidence="8 12" id="KW-0457">Lysine biosynthesis</keyword>
<comment type="function">
    <text evidence="1 12">Catalyzes the condensation of (S)-aspartate-beta-semialdehyde [(S)-ASA] and pyruvate to 4-hydroxy-tetrahydrodipicolinate (HTPA).</text>
</comment>
<dbReference type="SMART" id="SM01130">
    <property type="entry name" value="DHDPS"/>
    <property type="match status" value="1"/>
</dbReference>
<dbReference type="PROSITE" id="PS00666">
    <property type="entry name" value="DHDPS_2"/>
    <property type="match status" value="1"/>
</dbReference>
<comment type="similarity">
    <text evidence="3 12 13">Belongs to the DapA family.</text>
</comment>
<protein>
    <recommendedName>
        <fullName evidence="4 12">4-hydroxy-tetrahydrodipicolinate synthase</fullName>
        <shortName evidence="12">HTPA synthase</shortName>
        <ecNumber evidence="4 12">4.3.3.7</ecNumber>
    </recommendedName>
</protein>
<dbReference type="AlphaFoldDB" id="A0A940SUX4"/>
<evidence type="ECO:0000256" key="4">
    <source>
        <dbReference type="ARBA" id="ARBA00012086"/>
    </source>
</evidence>
<keyword evidence="17" id="KW-1185">Reference proteome</keyword>
<keyword evidence="10 12" id="KW-0704">Schiff base</keyword>
<evidence type="ECO:0000256" key="6">
    <source>
        <dbReference type="ARBA" id="ARBA00022605"/>
    </source>
</evidence>
<evidence type="ECO:0000256" key="7">
    <source>
        <dbReference type="ARBA" id="ARBA00022915"/>
    </source>
</evidence>
<evidence type="ECO:0000256" key="3">
    <source>
        <dbReference type="ARBA" id="ARBA00007592"/>
    </source>
</evidence>
<comment type="caution">
    <text evidence="16">The sequence shown here is derived from an EMBL/GenBank/DDBJ whole genome shotgun (WGS) entry which is preliminary data.</text>
</comment>
<dbReference type="Pfam" id="PF00701">
    <property type="entry name" value="DHDPS"/>
    <property type="match status" value="1"/>
</dbReference>
<keyword evidence="7 12" id="KW-0220">Diaminopimelate biosynthesis</keyword>
<dbReference type="PIRSF" id="PIRSF001365">
    <property type="entry name" value="DHDPS"/>
    <property type="match status" value="1"/>
</dbReference>
<evidence type="ECO:0000313" key="16">
    <source>
        <dbReference type="EMBL" id="MBP1039778.1"/>
    </source>
</evidence>
<evidence type="ECO:0000313" key="17">
    <source>
        <dbReference type="Proteomes" id="UP000674938"/>
    </source>
</evidence>
<reference evidence="16" key="1">
    <citation type="submission" date="2020-12" db="EMBL/GenBank/DDBJ databases">
        <title>Vagococcus allomyrinae sp. nov. and Enterococcus lavae sp. nov., isolated from the larvae of Allomyrina dichotoma.</title>
        <authorList>
            <person name="Lee S.D."/>
        </authorList>
    </citation>
    <scope>NUCLEOTIDE SEQUENCE</scope>
    <source>
        <strain evidence="16">BWB3-3</strain>
    </source>
</reference>
<evidence type="ECO:0000256" key="2">
    <source>
        <dbReference type="ARBA" id="ARBA00005120"/>
    </source>
</evidence>
<dbReference type="RefSeq" id="WP_209524666.1">
    <property type="nucleotide sequence ID" value="NZ_JAEEGA010000001.1"/>
</dbReference>
<dbReference type="GO" id="GO:0009089">
    <property type="term" value="P:lysine biosynthetic process via diaminopimelate"/>
    <property type="evidence" value="ECO:0007669"/>
    <property type="project" value="UniProtKB-UniRule"/>
</dbReference>
<comment type="subunit">
    <text evidence="12">Homotetramer; dimer of dimers.</text>
</comment>
<evidence type="ECO:0000256" key="5">
    <source>
        <dbReference type="ARBA" id="ARBA00022490"/>
    </source>
</evidence>
<evidence type="ECO:0000256" key="11">
    <source>
        <dbReference type="ARBA" id="ARBA00047836"/>
    </source>
</evidence>
<name>A0A940SUX4_9ENTE</name>
<feature type="site" description="Part of a proton relay during catalysis" evidence="12">
    <location>
        <position position="45"/>
    </location>
</feature>
<proteinExistence type="inferred from homology"/>
<dbReference type="CDD" id="cd00408">
    <property type="entry name" value="DHDPS-like"/>
    <property type="match status" value="1"/>
</dbReference>
<dbReference type="Proteomes" id="UP000674938">
    <property type="component" value="Unassembled WGS sequence"/>
</dbReference>
<dbReference type="EMBL" id="JAEEGA010000001">
    <property type="protein sequence ID" value="MBP1039778.1"/>
    <property type="molecule type" value="Genomic_DNA"/>
</dbReference>
<feature type="active site" description="Schiff-base intermediate with substrate" evidence="12 14">
    <location>
        <position position="162"/>
    </location>
</feature>
<dbReference type="EC" id="4.3.3.7" evidence="4 12"/>
<dbReference type="Gene3D" id="3.20.20.70">
    <property type="entry name" value="Aldolase class I"/>
    <property type="match status" value="1"/>
</dbReference>
<evidence type="ECO:0000256" key="13">
    <source>
        <dbReference type="PIRNR" id="PIRNR001365"/>
    </source>
</evidence>
<dbReference type="PANTHER" id="PTHR12128">
    <property type="entry name" value="DIHYDRODIPICOLINATE SYNTHASE"/>
    <property type="match status" value="1"/>
</dbReference>
<dbReference type="InterPro" id="IPR005263">
    <property type="entry name" value="DapA"/>
</dbReference>
<dbReference type="InterPro" id="IPR002220">
    <property type="entry name" value="DapA-like"/>
</dbReference>
<dbReference type="InterPro" id="IPR013785">
    <property type="entry name" value="Aldolase_TIM"/>
</dbReference>
<evidence type="ECO:0000256" key="9">
    <source>
        <dbReference type="ARBA" id="ARBA00023239"/>
    </source>
</evidence>
<keyword evidence="6 12" id="KW-0028">Amino-acid biosynthesis</keyword>
<feature type="binding site" evidence="12 15">
    <location>
        <position position="205"/>
    </location>
    <ligand>
        <name>pyruvate</name>
        <dbReference type="ChEBI" id="CHEBI:15361"/>
    </ligand>
</feature>